<dbReference type="AlphaFoldDB" id="A0AA88E3D3"/>
<reference evidence="2" key="1">
    <citation type="submission" date="2023-07" db="EMBL/GenBank/DDBJ databases">
        <title>draft genome sequence of fig (Ficus carica).</title>
        <authorList>
            <person name="Takahashi T."/>
            <person name="Nishimura K."/>
        </authorList>
    </citation>
    <scope>NUCLEOTIDE SEQUENCE</scope>
</reference>
<evidence type="ECO:0000313" key="3">
    <source>
        <dbReference type="Proteomes" id="UP001187192"/>
    </source>
</evidence>
<dbReference type="Proteomes" id="UP001187192">
    <property type="component" value="Unassembled WGS sequence"/>
</dbReference>
<protein>
    <submittedName>
        <fullName evidence="2">Uncharacterized protein</fullName>
    </submittedName>
</protein>
<name>A0AA88E3D3_FICCA</name>
<accession>A0AA88E3D3</accession>
<evidence type="ECO:0000313" key="2">
    <source>
        <dbReference type="EMBL" id="GMN65635.1"/>
    </source>
</evidence>
<evidence type="ECO:0000313" key="1">
    <source>
        <dbReference type="EMBL" id="GMN65617.1"/>
    </source>
</evidence>
<keyword evidence="3" id="KW-1185">Reference proteome</keyword>
<dbReference type="EMBL" id="BTGU01000249">
    <property type="protein sequence ID" value="GMN65635.1"/>
    <property type="molecule type" value="Genomic_DNA"/>
</dbReference>
<dbReference type="EMBL" id="BTGU01000248">
    <property type="protein sequence ID" value="GMN65617.1"/>
    <property type="molecule type" value="Genomic_DNA"/>
</dbReference>
<sequence>MVATITASYFLLTADYGPEPNALDHNGNGLLMMRWISCAYTVIEMAGSAPCFSEG</sequence>
<organism evidence="2 3">
    <name type="scientific">Ficus carica</name>
    <name type="common">Common fig</name>
    <dbReference type="NCBI Taxonomy" id="3494"/>
    <lineage>
        <taxon>Eukaryota</taxon>
        <taxon>Viridiplantae</taxon>
        <taxon>Streptophyta</taxon>
        <taxon>Embryophyta</taxon>
        <taxon>Tracheophyta</taxon>
        <taxon>Spermatophyta</taxon>
        <taxon>Magnoliopsida</taxon>
        <taxon>eudicotyledons</taxon>
        <taxon>Gunneridae</taxon>
        <taxon>Pentapetalae</taxon>
        <taxon>rosids</taxon>
        <taxon>fabids</taxon>
        <taxon>Rosales</taxon>
        <taxon>Moraceae</taxon>
        <taxon>Ficeae</taxon>
        <taxon>Ficus</taxon>
    </lineage>
</organism>
<comment type="caution">
    <text evidence="2">The sequence shown here is derived from an EMBL/GenBank/DDBJ whole genome shotgun (WGS) entry which is preliminary data.</text>
</comment>
<gene>
    <name evidence="1" type="ORF">TIFTF001_034674</name>
    <name evidence="2" type="ORF">TIFTF001_034691</name>
</gene>
<dbReference type="PANTHER" id="PTHR37696:SF1">
    <property type="entry name" value="ADENYLOSUCCINATE SYNTHETASE-RELATED"/>
    <property type="match status" value="1"/>
</dbReference>
<proteinExistence type="predicted"/>
<dbReference type="PANTHER" id="PTHR37696">
    <property type="entry name" value="ADENYLOSUCCINATE SYNTHETASE-RELATED"/>
    <property type="match status" value="1"/>
</dbReference>